<gene>
    <name evidence="2" type="ORF">HOLleu_31904</name>
</gene>
<dbReference type="PANTHER" id="PTHR47331:SF6">
    <property type="entry name" value="DOUBLECORTIN DOMAIN-CONTAINING PROTEIN"/>
    <property type="match status" value="1"/>
</dbReference>
<evidence type="ECO:0000259" key="1">
    <source>
        <dbReference type="Pfam" id="PF17921"/>
    </source>
</evidence>
<dbReference type="Proteomes" id="UP001152320">
    <property type="component" value="Chromosome 16"/>
</dbReference>
<comment type="caution">
    <text evidence="2">The sequence shown here is derived from an EMBL/GenBank/DDBJ whole genome shotgun (WGS) entry which is preliminary data.</text>
</comment>
<organism evidence="2 3">
    <name type="scientific">Holothuria leucospilota</name>
    <name type="common">Black long sea cucumber</name>
    <name type="synonym">Mertensiothuria leucospilota</name>
    <dbReference type="NCBI Taxonomy" id="206669"/>
    <lineage>
        <taxon>Eukaryota</taxon>
        <taxon>Metazoa</taxon>
        <taxon>Echinodermata</taxon>
        <taxon>Eleutherozoa</taxon>
        <taxon>Echinozoa</taxon>
        <taxon>Holothuroidea</taxon>
        <taxon>Aspidochirotacea</taxon>
        <taxon>Aspidochirotida</taxon>
        <taxon>Holothuriidae</taxon>
        <taxon>Holothuria</taxon>
    </lineage>
</organism>
<dbReference type="AlphaFoldDB" id="A0A9Q0YQQ7"/>
<proteinExistence type="predicted"/>
<dbReference type="Pfam" id="PF17921">
    <property type="entry name" value="Integrase_H2C2"/>
    <property type="match status" value="1"/>
</dbReference>
<sequence length="191" mass="22206">MNCNKEILYPFNIDVNLYSDVSKLLRVTAYCRRFTDRCFKRSVPETKAVTTKELQSAKHQWIQAVQQQCFKEEFKLLKKDKRNQLIKQLDLFLDGFLIRCGGRLANANLTEESQYPTLLPRNNKFTTLVIEKAHEKVFHFGSRSTLAEMRLSHWILHGLTEANSVLRKCLICRRVQGGAFKPPKMAQMPAE</sequence>
<accession>A0A9Q0YQQ7</accession>
<dbReference type="InterPro" id="IPR041588">
    <property type="entry name" value="Integrase_H2C2"/>
</dbReference>
<dbReference type="PANTHER" id="PTHR47331">
    <property type="entry name" value="PHD-TYPE DOMAIN-CONTAINING PROTEIN"/>
    <property type="match status" value="1"/>
</dbReference>
<keyword evidence="3" id="KW-1185">Reference proteome</keyword>
<name>A0A9Q0YQQ7_HOLLE</name>
<protein>
    <recommendedName>
        <fullName evidence="1">Integrase zinc-binding domain-containing protein</fullName>
    </recommendedName>
</protein>
<evidence type="ECO:0000313" key="3">
    <source>
        <dbReference type="Proteomes" id="UP001152320"/>
    </source>
</evidence>
<dbReference type="EMBL" id="JAIZAY010000016">
    <property type="protein sequence ID" value="KAJ8026933.1"/>
    <property type="molecule type" value="Genomic_DNA"/>
</dbReference>
<feature type="domain" description="Integrase zinc-binding" evidence="1">
    <location>
        <begin position="123"/>
        <end position="175"/>
    </location>
</feature>
<evidence type="ECO:0000313" key="2">
    <source>
        <dbReference type="EMBL" id="KAJ8026933.1"/>
    </source>
</evidence>
<reference evidence="2" key="1">
    <citation type="submission" date="2021-10" db="EMBL/GenBank/DDBJ databases">
        <title>Tropical sea cucumber genome reveals ecological adaptation and Cuvierian tubules defense mechanism.</title>
        <authorList>
            <person name="Chen T."/>
        </authorList>
    </citation>
    <scope>NUCLEOTIDE SEQUENCE</scope>
    <source>
        <strain evidence="2">Nanhai2018</strain>
        <tissue evidence="2">Muscle</tissue>
    </source>
</reference>
<dbReference type="OrthoDB" id="5982457at2759"/>